<name>A0ACC0W889_9STRA</name>
<evidence type="ECO:0000313" key="2">
    <source>
        <dbReference type="Proteomes" id="UP001163321"/>
    </source>
</evidence>
<gene>
    <name evidence="1" type="ORF">PsorP6_008077</name>
</gene>
<reference evidence="1 2" key="1">
    <citation type="journal article" date="2022" name="bioRxiv">
        <title>The genome of the oomycete Peronosclerospora sorghi, a cosmopolitan pathogen of maize and sorghum, is inflated with dispersed pseudogenes.</title>
        <authorList>
            <person name="Fletcher K."/>
            <person name="Martin F."/>
            <person name="Isakeit T."/>
            <person name="Cavanaugh K."/>
            <person name="Magill C."/>
            <person name="Michelmore R."/>
        </authorList>
    </citation>
    <scope>NUCLEOTIDE SEQUENCE [LARGE SCALE GENOMIC DNA]</scope>
    <source>
        <strain evidence="1">P6</strain>
    </source>
</reference>
<sequence>MIKFKDTCSSLIGWNKEESSFSSTTFSSFWSKSPISRSNSSLSSLSFCSPSSSSRMSHRTLIIVLNLNTRIISSKSVLMSSPRTLRSNSPSSFIEFLMSI</sequence>
<organism evidence="1 2">
    <name type="scientific">Peronosclerospora sorghi</name>
    <dbReference type="NCBI Taxonomy" id="230839"/>
    <lineage>
        <taxon>Eukaryota</taxon>
        <taxon>Sar</taxon>
        <taxon>Stramenopiles</taxon>
        <taxon>Oomycota</taxon>
        <taxon>Peronosporomycetes</taxon>
        <taxon>Peronosporales</taxon>
        <taxon>Peronosporaceae</taxon>
        <taxon>Peronosclerospora</taxon>
    </lineage>
</organism>
<evidence type="ECO:0000313" key="1">
    <source>
        <dbReference type="EMBL" id="KAI9914652.1"/>
    </source>
</evidence>
<comment type="caution">
    <text evidence="1">The sequence shown here is derived from an EMBL/GenBank/DDBJ whole genome shotgun (WGS) entry which is preliminary data.</text>
</comment>
<accession>A0ACC0W889</accession>
<dbReference type="EMBL" id="CM047582">
    <property type="protein sequence ID" value="KAI9914652.1"/>
    <property type="molecule type" value="Genomic_DNA"/>
</dbReference>
<keyword evidence="2" id="KW-1185">Reference proteome</keyword>
<dbReference type="Proteomes" id="UP001163321">
    <property type="component" value="Chromosome 3"/>
</dbReference>
<protein>
    <submittedName>
        <fullName evidence="1">Uncharacterized protein</fullName>
    </submittedName>
</protein>
<proteinExistence type="predicted"/>